<dbReference type="GO" id="GO:0006790">
    <property type="term" value="P:sulfur compound metabolic process"/>
    <property type="evidence" value="ECO:0007669"/>
    <property type="project" value="TreeGrafter"/>
</dbReference>
<keyword evidence="1" id="KW-0812">Transmembrane</keyword>
<dbReference type="EMBL" id="JAXCGZ010018918">
    <property type="protein sequence ID" value="KAK7067132.1"/>
    <property type="molecule type" value="Genomic_DNA"/>
</dbReference>
<keyword evidence="3" id="KW-1185">Reference proteome</keyword>
<keyword evidence="1" id="KW-0472">Membrane</keyword>
<reference evidence="2 3" key="1">
    <citation type="submission" date="2023-11" db="EMBL/GenBank/DDBJ databases">
        <title>Halocaridina rubra genome assembly.</title>
        <authorList>
            <person name="Smith C."/>
        </authorList>
    </citation>
    <scope>NUCLEOTIDE SEQUENCE [LARGE SCALE GENOMIC DNA]</scope>
    <source>
        <strain evidence="2">EP-1</strain>
        <tissue evidence="2">Whole</tissue>
    </source>
</reference>
<dbReference type="AlphaFoldDB" id="A0AAN9A2E9"/>
<evidence type="ECO:0000313" key="3">
    <source>
        <dbReference type="Proteomes" id="UP001381693"/>
    </source>
</evidence>
<sequence length="484" mass="56668">MVSKITGNILISIITIATVLFYAVLQTYDKVQLQNPTVLQHNQYSDKESKQLQHRNNLKKQVIVWSKVRAGSSFLGELLQRWDYFYSFEPVATFWPEYWENLHSNSSNVDISSVLQFLQDALICRFEDYPDYIRKFYVKKRYDKNPVMGMLCQAQKKQFCGRFELIEALCEGANVHVLKVVRLHLRHAYELLSLQEGQNGSRGDSFHTRRFHNSSDRQINKVNITSEGNRLSLGHVNLANYVNGNDSALNNQFIKVFLKSNTSLHALELQGPKLNESDDQSLRYHSTQKYNSLNIHHHNIIYNRKIVSETTKLNLSIIHLVRDPRGIMDSRRRNPFIQEELKDSQKLCSELKEELMYAAKLKRQFPDNYRLVRYEWLVLDVENASRDLHSWLGLPFTIYAANFIATHSMGFRVDPTITMPFSTFRNSSSNAFQWRKDLEYEIMMNIQNDCKEVLKDLGYRIYGSINDYRNLELTPMLSTTIFDE</sequence>
<dbReference type="GO" id="GO:0001517">
    <property type="term" value="F:N-acetylglucosamine 6-O-sulfotransferase activity"/>
    <property type="evidence" value="ECO:0007669"/>
    <property type="project" value="TreeGrafter"/>
</dbReference>
<comment type="caution">
    <text evidence="2">The sequence shown here is derived from an EMBL/GenBank/DDBJ whole genome shotgun (WGS) entry which is preliminary data.</text>
</comment>
<accession>A0AAN9A2E9</accession>
<dbReference type="PANTHER" id="PTHR10704">
    <property type="entry name" value="CARBOHYDRATE SULFOTRANSFERASE"/>
    <property type="match status" value="1"/>
</dbReference>
<feature type="transmembrane region" description="Helical" evidence="1">
    <location>
        <begin position="7"/>
        <end position="25"/>
    </location>
</feature>
<dbReference type="Gene3D" id="3.40.50.300">
    <property type="entry name" value="P-loop containing nucleotide triphosphate hydrolases"/>
    <property type="match status" value="1"/>
</dbReference>
<dbReference type="Proteomes" id="UP001381693">
    <property type="component" value="Unassembled WGS sequence"/>
</dbReference>
<dbReference type="GO" id="GO:0006044">
    <property type="term" value="P:N-acetylglucosamine metabolic process"/>
    <property type="evidence" value="ECO:0007669"/>
    <property type="project" value="TreeGrafter"/>
</dbReference>
<proteinExistence type="predicted"/>
<dbReference type="InterPro" id="IPR051135">
    <property type="entry name" value="Gal/GlcNAc/GalNAc_ST"/>
</dbReference>
<evidence type="ECO:0000256" key="1">
    <source>
        <dbReference type="SAM" id="Phobius"/>
    </source>
</evidence>
<organism evidence="2 3">
    <name type="scientific">Halocaridina rubra</name>
    <name type="common">Hawaiian red shrimp</name>
    <dbReference type="NCBI Taxonomy" id="373956"/>
    <lineage>
        <taxon>Eukaryota</taxon>
        <taxon>Metazoa</taxon>
        <taxon>Ecdysozoa</taxon>
        <taxon>Arthropoda</taxon>
        <taxon>Crustacea</taxon>
        <taxon>Multicrustacea</taxon>
        <taxon>Malacostraca</taxon>
        <taxon>Eumalacostraca</taxon>
        <taxon>Eucarida</taxon>
        <taxon>Decapoda</taxon>
        <taxon>Pleocyemata</taxon>
        <taxon>Caridea</taxon>
        <taxon>Atyoidea</taxon>
        <taxon>Atyidae</taxon>
        <taxon>Halocaridina</taxon>
    </lineage>
</organism>
<dbReference type="SUPFAM" id="SSF52540">
    <property type="entry name" value="P-loop containing nucleoside triphosphate hydrolases"/>
    <property type="match status" value="1"/>
</dbReference>
<protein>
    <recommendedName>
        <fullName evidence="4">Sulfotransferase</fullName>
    </recommendedName>
</protein>
<dbReference type="InterPro" id="IPR027417">
    <property type="entry name" value="P-loop_NTPase"/>
</dbReference>
<gene>
    <name evidence="2" type="ORF">SK128_006568</name>
</gene>
<keyword evidence="1" id="KW-1133">Transmembrane helix</keyword>
<dbReference type="PANTHER" id="PTHR10704:SF44">
    <property type="entry name" value="LD35051P-RELATED"/>
    <property type="match status" value="1"/>
</dbReference>
<evidence type="ECO:0008006" key="4">
    <source>
        <dbReference type="Google" id="ProtNLM"/>
    </source>
</evidence>
<evidence type="ECO:0000313" key="2">
    <source>
        <dbReference type="EMBL" id="KAK7067132.1"/>
    </source>
</evidence>
<name>A0AAN9A2E9_HALRR</name>